<dbReference type="OrthoDB" id="9793035at2"/>
<sequence length="331" mass="35868">MRLGVLDVGSNTVHLLVVDARVGGPPVPAASHKRLLRLAEHITSDEMLSEEGTRVLVDMVEECKEFAESTGCSKVLPFVTSALREASNTEEVVQHVKDRTGVQLKVLSGQDEARATFLAVRRWYGWSAGRLGVLDIGGGSLEMACGSDEEPEVAISVPVGAGRMYRMFKDEGGAAACRRHVRAEIGAVVGELLRRSPFDRWVATSKTFRSLGRITGGAAPSSEGPYVRRQLHLADLHEWVERLAEMSPAQRAELPGVSKDRAAQLLAGAIVAEAAMELAGVESVELCPWASREGIILNHLDHLQYWQRDGLRARSLHHGEGEMQAGAPATL</sequence>
<keyword evidence="5" id="KW-1185">Reference proteome</keyword>
<dbReference type="FunFam" id="3.30.420.150:FF:000006">
    <property type="entry name" value="Ppx/GppA family phosphatase"/>
    <property type="match status" value="1"/>
</dbReference>
<organism evidence="4 5">
    <name type="scientific">Raineyella antarctica</name>
    <dbReference type="NCBI Taxonomy" id="1577474"/>
    <lineage>
        <taxon>Bacteria</taxon>
        <taxon>Bacillati</taxon>
        <taxon>Actinomycetota</taxon>
        <taxon>Actinomycetes</taxon>
        <taxon>Propionibacteriales</taxon>
        <taxon>Propionibacteriaceae</taxon>
        <taxon>Raineyella</taxon>
    </lineage>
</organism>
<feature type="domain" description="Ppx/GppA phosphatase N-terminal" evidence="3">
    <location>
        <begin position="22"/>
        <end position="301"/>
    </location>
</feature>
<evidence type="ECO:0000313" key="5">
    <source>
        <dbReference type="Proteomes" id="UP000199086"/>
    </source>
</evidence>
<protein>
    <submittedName>
        <fullName evidence="4">Exopolyphosphatase / guanosine-5'-triphosphate,3'-diphosphate pyrophosphatase</fullName>
    </submittedName>
</protein>
<dbReference type="AlphaFoldDB" id="A0A1G6GE31"/>
<comment type="similarity">
    <text evidence="1">Belongs to the GppA/Ppx family.</text>
</comment>
<keyword evidence="2" id="KW-0378">Hydrolase</keyword>
<dbReference type="Gene3D" id="3.30.420.150">
    <property type="entry name" value="Exopolyphosphatase. Domain 2"/>
    <property type="match status" value="1"/>
</dbReference>
<dbReference type="PANTHER" id="PTHR30005:SF0">
    <property type="entry name" value="RETROGRADE REGULATION PROTEIN 2"/>
    <property type="match status" value="1"/>
</dbReference>
<dbReference type="Gene3D" id="3.30.420.40">
    <property type="match status" value="1"/>
</dbReference>
<reference evidence="4 5" key="1">
    <citation type="submission" date="2016-06" db="EMBL/GenBank/DDBJ databases">
        <authorList>
            <person name="Olsen C.W."/>
            <person name="Carey S."/>
            <person name="Hinshaw L."/>
            <person name="Karasin A.I."/>
        </authorList>
    </citation>
    <scope>NUCLEOTIDE SEQUENCE [LARGE SCALE GENOMIC DNA]</scope>
    <source>
        <strain evidence="4 5">LZ-22</strain>
    </source>
</reference>
<dbReference type="InterPro" id="IPR050273">
    <property type="entry name" value="GppA/Ppx_hydrolase"/>
</dbReference>
<dbReference type="SUPFAM" id="SSF53067">
    <property type="entry name" value="Actin-like ATPase domain"/>
    <property type="match status" value="2"/>
</dbReference>
<dbReference type="GO" id="GO:0016462">
    <property type="term" value="F:pyrophosphatase activity"/>
    <property type="evidence" value="ECO:0007669"/>
    <property type="project" value="TreeGrafter"/>
</dbReference>
<evidence type="ECO:0000259" key="3">
    <source>
        <dbReference type="Pfam" id="PF02541"/>
    </source>
</evidence>
<evidence type="ECO:0000313" key="4">
    <source>
        <dbReference type="EMBL" id="SDB80224.1"/>
    </source>
</evidence>
<dbReference type="Pfam" id="PF02541">
    <property type="entry name" value="Ppx-GppA"/>
    <property type="match status" value="1"/>
</dbReference>
<dbReference type="PANTHER" id="PTHR30005">
    <property type="entry name" value="EXOPOLYPHOSPHATASE"/>
    <property type="match status" value="1"/>
</dbReference>
<dbReference type="InterPro" id="IPR043129">
    <property type="entry name" value="ATPase_NBD"/>
</dbReference>
<dbReference type="RefSeq" id="WP_092606080.1">
    <property type="nucleotide sequence ID" value="NZ_FMYF01000002.1"/>
</dbReference>
<evidence type="ECO:0000256" key="2">
    <source>
        <dbReference type="ARBA" id="ARBA00022801"/>
    </source>
</evidence>
<dbReference type="STRING" id="1577474.GA0111570_10210"/>
<dbReference type="InterPro" id="IPR003695">
    <property type="entry name" value="Ppx_GppA_N"/>
</dbReference>
<dbReference type="EMBL" id="FMYF01000002">
    <property type="protein sequence ID" value="SDB80224.1"/>
    <property type="molecule type" value="Genomic_DNA"/>
</dbReference>
<proteinExistence type="inferred from homology"/>
<dbReference type="Proteomes" id="UP000199086">
    <property type="component" value="Unassembled WGS sequence"/>
</dbReference>
<dbReference type="CDD" id="cd24056">
    <property type="entry name" value="ASKHA_NBD_MtPPX1-like"/>
    <property type="match status" value="1"/>
</dbReference>
<gene>
    <name evidence="4" type="ORF">GA0111570_10210</name>
</gene>
<name>A0A1G6GE31_9ACTN</name>
<accession>A0A1G6GE31</accession>
<evidence type="ECO:0000256" key="1">
    <source>
        <dbReference type="ARBA" id="ARBA00007125"/>
    </source>
</evidence>